<name>A0A0F9D4K0_9ZZZZ</name>
<comment type="caution">
    <text evidence="1">The sequence shown here is derived from an EMBL/GenBank/DDBJ whole genome shotgun (WGS) entry which is preliminary data.</text>
</comment>
<organism evidence="1">
    <name type="scientific">marine sediment metagenome</name>
    <dbReference type="NCBI Taxonomy" id="412755"/>
    <lineage>
        <taxon>unclassified sequences</taxon>
        <taxon>metagenomes</taxon>
        <taxon>ecological metagenomes</taxon>
    </lineage>
</organism>
<gene>
    <name evidence="1" type="ORF">LCGC14_2590340</name>
</gene>
<dbReference type="EMBL" id="LAZR01043464">
    <property type="protein sequence ID" value="KKL07008.1"/>
    <property type="molecule type" value="Genomic_DNA"/>
</dbReference>
<protein>
    <submittedName>
        <fullName evidence="1">Uncharacterized protein</fullName>
    </submittedName>
</protein>
<dbReference type="AlphaFoldDB" id="A0A0F9D4K0"/>
<feature type="non-terminal residue" evidence="1">
    <location>
        <position position="350"/>
    </location>
</feature>
<accession>A0A0F9D4K0</accession>
<sequence length="350" mass="38166">MNLDDFTYLHAITLPGEGANQLCDFIIDNSDITHVVWQSSRDGYWEIYYANSFNMFEPVRITQADSRSSNPSIDVDETGSIFVVYHDDRFGPFNIMLSSKDEERVIPLLEQDAYLASLRTGYTHYTNILPVFLDNPAGAAPILGQFWAAKKAEDAGNDSEDFLYKIDKTTGTPSGGANLALPSGGGIGGGGQEGIAFSSTALWGITSEGALLRFGFIDDRDDVTLAVTTTIGDIDLDIADYVDHAILDMAVDEFDRIWVLIYERRSTPGVGFALPPSGLPLVQSFTVNHRLRLEYVSGFDAFTVARGTVKADIIGEPDGGSLTITPDNVFHITWSDSVDTILSSSSYPSI</sequence>
<proteinExistence type="predicted"/>
<evidence type="ECO:0000313" key="1">
    <source>
        <dbReference type="EMBL" id="KKL07008.1"/>
    </source>
</evidence>
<reference evidence="1" key="1">
    <citation type="journal article" date="2015" name="Nature">
        <title>Complex archaea that bridge the gap between prokaryotes and eukaryotes.</title>
        <authorList>
            <person name="Spang A."/>
            <person name="Saw J.H."/>
            <person name="Jorgensen S.L."/>
            <person name="Zaremba-Niedzwiedzka K."/>
            <person name="Martijn J."/>
            <person name="Lind A.E."/>
            <person name="van Eijk R."/>
            <person name="Schleper C."/>
            <person name="Guy L."/>
            <person name="Ettema T.J."/>
        </authorList>
    </citation>
    <scope>NUCLEOTIDE SEQUENCE</scope>
</reference>